<reference evidence="13 15" key="1">
    <citation type="submission" date="2016-10" db="EMBL/GenBank/DDBJ databases">
        <authorList>
            <person name="Varghese N."/>
            <person name="Submissions S."/>
        </authorList>
    </citation>
    <scope>NUCLEOTIDE SEQUENCE [LARGE SCALE GENOMIC DNA]</scope>
    <source>
        <strain evidence="13 15">BS2976</strain>
    </source>
</reference>
<dbReference type="PIRSF" id="PIRSF015761">
    <property type="entry name" value="Protein_L"/>
    <property type="match status" value="1"/>
</dbReference>
<dbReference type="NCBIfam" id="TIGR01709">
    <property type="entry name" value="typeII_sec_gspL"/>
    <property type="match status" value="1"/>
</dbReference>
<keyword evidence="6" id="KW-0812">Transmembrane</keyword>
<dbReference type="Pfam" id="PF12693">
    <property type="entry name" value="GspL_C"/>
    <property type="match status" value="1"/>
</dbReference>
<evidence type="ECO:0000313" key="13">
    <source>
        <dbReference type="EMBL" id="SDQ63986.1"/>
    </source>
</evidence>
<accession>A0A1H1CJX8</accession>
<evidence type="ECO:0000256" key="8">
    <source>
        <dbReference type="ARBA" id="ARBA00022989"/>
    </source>
</evidence>
<dbReference type="Gene3D" id="3.30.420.380">
    <property type="match status" value="1"/>
</dbReference>
<dbReference type="AlphaFoldDB" id="A0A1H1CJX8"/>
<proteinExistence type="inferred from homology"/>
<keyword evidence="8" id="KW-1133">Transmembrane helix</keyword>
<evidence type="ECO:0000313" key="15">
    <source>
        <dbReference type="Proteomes" id="UP000198740"/>
    </source>
</evidence>
<dbReference type="GO" id="GO:0005886">
    <property type="term" value="C:plasma membrane"/>
    <property type="evidence" value="ECO:0007669"/>
    <property type="project" value="UniProtKB-SubCell"/>
</dbReference>
<keyword evidence="7 10" id="KW-0653">Protein transport</keyword>
<dbReference type="GO" id="GO:0015627">
    <property type="term" value="C:type II protein secretion system complex"/>
    <property type="evidence" value="ECO:0007669"/>
    <property type="project" value="InterPro"/>
</dbReference>
<evidence type="ECO:0000256" key="1">
    <source>
        <dbReference type="ARBA" id="ARBA00004377"/>
    </source>
</evidence>
<feature type="domain" description="GspL periplasmic" evidence="12">
    <location>
        <begin position="213"/>
        <end position="364"/>
    </location>
</feature>
<keyword evidence="4" id="KW-1003">Cell membrane</keyword>
<dbReference type="EMBL" id="FNKM01000002">
    <property type="protein sequence ID" value="SDQ63986.1"/>
    <property type="molecule type" value="Genomic_DNA"/>
</dbReference>
<keyword evidence="5" id="KW-0997">Cell inner membrane</keyword>
<dbReference type="InterPro" id="IPR024230">
    <property type="entry name" value="GspL_cyto_dom"/>
</dbReference>
<evidence type="ECO:0000256" key="2">
    <source>
        <dbReference type="ARBA" id="ARBA00005318"/>
    </source>
</evidence>
<keyword evidence="3 10" id="KW-0813">Transport</keyword>
<evidence type="ECO:0000256" key="4">
    <source>
        <dbReference type="ARBA" id="ARBA00022475"/>
    </source>
</evidence>
<evidence type="ECO:0000259" key="12">
    <source>
        <dbReference type="Pfam" id="PF12693"/>
    </source>
</evidence>
<evidence type="ECO:0000256" key="9">
    <source>
        <dbReference type="ARBA" id="ARBA00023136"/>
    </source>
</evidence>
<sequence>MKTWLHLSAEGLAAPISEWPCCVWRAADDRRPLRLIEAAHDLEGQAVELLLPMEMCSVLRSGVWPTQRRPKPQAVAFAIEDQLGEELEAVHVSVGQRDAAGCFPVLVTHKARFKTLLHELATLGIQVRSVHVDADLLPDDCAVAVDWYGRRVVGGPVRLAMSAPALKALEPLLDEPLQWLDEDESRAYIARALWGGQGQPINLLGGEFDRARQPWPWAAAALAAALVFVIDWGFMQVRIQYFEGHARSLHAQSVERFQALYPEQTRIVDLAAQLKVMQHGQSARSPETAMARLVGLTEQVIGAADVEVRRMEFRRGDGWKIELAAHGFSALEQLQAQGRQSGMPVRVENASKEGNRVHAVLVLEDAS</sequence>
<comment type="caution">
    <text evidence="14">The sequence shown here is derived from an EMBL/GenBank/DDBJ whole genome shotgun (WGS) entry which is preliminary data.</text>
</comment>
<evidence type="ECO:0000313" key="16">
    <source>
        <dbReference type="Proteomes" id="UP000317267"/>
    </source>
</evidence>
<dbReference type="InterPro" id="IPR025691">
    <property type="entry name" value="GspL_pp_dom"/>
</dbReference>
<keyword evidence="15" id="KW-1185">Reference proteome</keyword>
<dbReference type="InterPro" id="IPR007812">
    <property type="entry name" value="T2SS_protein-GspL"/>
</dbReference>
<evidence type="ECO:0000259" key="11">
    <source>
        <dbReference type="Pfam" id="PF05134"/>
    </source>
</evidence>
<dbReference type="Gene3D" id="3.30.1360.100">
    <property type="entry name" value="General secretion pathway protein M, EpsM"/>
    <property type="match status" value="1"/>
</dbReference>
<protein>
    <recommendedName>
        <fullName evidence="10">Type II secretion system protein L</fullName>
        <shortName evidence="10">T2SS protein L</shortName>
    </recommendedName>
</protein>
<evidence type="ECO:0000256" key="10">
    <source>
        <dbReference type="PIRNR" id="PIRNR015761"/>
    </source>
</evidence>
<dbReference type="GO" id="GO:0009276">
    <property type="term" value="C:Gram-negative-bacterium-type cell wall"/>
    <property type="evidence" value="ECO:0007669"/>
    <property type="project" value="InterPro"/>
</dbReference>
<name>A0A1H1CJX8_9PSED</name>
<dbReference type="RefSeq" id="WP_090400958.1">
    <property type="nucleotide sequence ID" value="NZ_FNKM01000002.1"/>
</dbReference>
<feature type="domain" description="GspL cytoplasmic actin-ATPase-like" evidence="11">
    <location>
        <begin position="43"/>
        <end position="145"/>
    </location>
</feature>
<organism evidence="14 16">
    <name type="scientific">Pseudomonas grimontii</name>
    <dbReference type="NCBI Taxonomy" id="129847"/>
    <lineage>
        <taxon>Bacteria</taxon>
        <taxon>Pseudomonadati</taxon>
        <taxon>Pseudomonadota</taxon>
        <taxon>Gammaproteobacteria</taxon>
        <taxon>Pseudomonadales</taxon>
        <taxon>Pseudomonadaceae</taxon>
        <taxon>Pseudomonas</taxon>
    </lineage>
</organism>
<dbReference type="InterPro" id="IPR043129">
    <property type="entry name" value="ATPase_NBD"/>
</dbReference>
<evidence type="ECO:0000256" key="3">
    <source>
        <dbReference type="ARBA" id="ARBA00022448"/>
    </source>
</evidence>
<evidence type="ECO:0000313" key="14">
    <source>
        <dbReference type="EMBL" id="TWR69103.1"/>
    </source>
</evidence>
<evidence type="ECO:0000256" key="5">
    <source>
        <dbReference type="ARBA" id="ARBA00022519"/>
    </source>
</evidence>
<dbReference type="OrthoDB" id="7011844at2"/>
<comment type="function">
    <text evidence="10">Inner membrane component of the type II secretion system required for the energy-dependent secretion of extracellular factors such as proteases and toxins from the periplasm.</text>
</comment>
<dbReference type="Proteomes" id="UP000198740">
    <property type="component" value="Unassembled WGS sequence"/>
</dbReference>
<keyword evidence="9" id="KW-0472">Membrane</keyword>
<evidence type="ECO:0000256" key="6">
    <source>
        <dbReference type="ARBA" id="ARBA00022692"/>
    </source>
</evidence>
<evidence type="ECO:0000256" key="7">
    <source>
        <dbReference type="ARBA" id="ARBA00022927"/>
    </source>
</evidence>
<comment type="similarity">
    <text evidence="2 10">Belongs to the GSP L family.</text>
</comment>
<dbReference type="EMBL" id="VFES01000002">
    <property type="protein sequence ID" value="TWR69103.1"/>
    <property type="molecule type" value="Genomic_DNA"/>
</dbReference>
<dbReference type="SUPFAM" id="SSF53067">
    <property type="entry name" value="Actin-like ATPase domain"/>
    <property type="match status" value="1"/>
</dbReference>
<dbReference type="Pfam" id="PF05134">
    <property type="entry name" value="T2SSL"/>
    <property type="match status" value="1"/>
</dbReference>
<gene>
    <name evidence="14" type="ORF">FIV39_05400</name>
    <name evidence="13" type="ORF">SAMN04490186_1322</name>
</gene>
<dbReference type="Proteomes" id="UP000317267">
    <property type="component" value="Unassembled WGS sequence"/>
</dbReference>
<comment type="subcellular location">
    <subcellularLocation>
        <location evidence="1">Cell inner membrane</location>
        <topology evidence="1">Single-pass membrane protein</topology>
    </subcellularLocation>
</comment>
<reference evidence="14 16" key="2">
    <citation type="submission" date="2019-06" db="EMBL/GenBank/DDBJ databases">
        <title>Pseudomonas bimorpha sp. nov. isolated from bovine raw milk and skim milk concentrate.</title>
        <authorList>
            <person name="Hofmann K."/>
            <person name="Huptas C."/>
            <person name="Doll E."/>
            <person name="Scherer S."/>
            <person name="Wenning M."/>
        </authorList>
    </citation>
    <scope>NUCLEOTIDE SEQUENCE [LARGE SCALE GENOMIC DNA]</scope>
    <source>
        <strain evidence="14 16">DSM 17515</strain>
    </source>
</reference>
<dbReference type="GO" id="GO:0015628">
    <property type="term" value="P:protein secretion by the type II secretion system"/>
    <property type="evidence" value="ECO:0007669"/>
    <property type="project" value="InterPro"/>
</dbReference>